<dbReference type="InterPro" id="IPR039448">
    <property type="entry name" value="Beta_helix"/>
</dbReference>
<organism evidence="2 3">
    <name type="scientific">Thalassoglobus neptunius</name>
    <dbReference type="NCBI Taxonomy" id="1938619"/>
    <lineage>
        <taxon>Bacteria</taxon>
        <taxon>Pseudomonadati</taxon>
        <taxon>Planctomycetota</taxon>
        <taxon>Planctomycetia</taxon>
        <taxon>Planctomycetales</taxon>
        <taxon>Planctomycetaceae</taxon>
        <taxon>Thalassoglobus</taxon>
    </lineage>
</organism>
<dbReference type="Pfam" id="PF13229">
    <property type="entry name" value="Beta_helix"/>
    <property type="match status" value="2"/>
</dbReference>
<evidence type="ECO:0000313" key="2">
    <source>
        <dbReference type="EMBL" id="TWT58077.1"/>
    </source>
</evidence>
<dbReference type="SUPFAM" id="SSF51126">
    <property type="entry name" value="Pectin lyase-like"/>
    <property type="match status" value="1"/>
</dbReference>
<gene>
    <name evidence="2" type="ORF">KOR42_14470</name>
</gene>
<dbReference type="Proteomes" id="UP000317243">
    <property type="component" value="Unassembled WGS sequence"/>
</dbReference>
<dbReference type="InterPro" id="IPR012334">
    <property type="entry name" value="Pectin_lyas_fold"/>
</dbReference>
<dbReference type="InterPro" id="IPR011050">
    <property type="entry name" value="Pectin_lyase_fold/virulence"/>
</dbReference>
<feature type="domain" description="Right handed beta helix" evidence="1">
    <location>
        <begin position="370"/>
        <end position="480"/>
    </location>
</feature>
<proteinExistence type="predicted"/>
<reference evidence="2 3" key="1">
    <citation type="submission" date="2019-02" db="EMBL/GenBank/DDBJ databases">
        <title>Deep-cultivation of Planctomycetes and their phenomic and genomic characterization uncovers novel biology.</title>
        <authorList>
            <person name="Wiegand S."/>
            <person name="Jogler M."/>
            <person name="Boedeker C."/>
            <person name="Pinto D."/>
            <person name="Vollmers J."/>
            <person name="Rivas-Marin E."/>
            <person name="Kohn T."/>
            <person name="Peeters S.H."/>
            <person name="Heuer A."/>
            <person name="Rast P."/>
            <person name="Oberbeckmann S."/>
            <person name="Bunk B."/>
            <person name="Jeske O."/>
            <person name="Meyerdierks A."/>
            <person name="Storesund J.E."/>
            <person name="Kallscheuer N."/>
            <person name="Luecker S."/>
            <person name="Lage O.M."/>
            <person name="Pohl T."/>
            <person name="Merkel B.J."/>
            <person name="Hornburger P."/>
            <person name="Mueller R.-W."/>
            <person name="Bruemmer F."/>
            <person name="Labrenz M."/>
            <person name="Spormann A.M."/>
            <person name="Op Den Camp H."/>
            <person name="Overmann J."/>
            <person name="Amann R."/>
            <person name="Jetten M.S.M."/>
            <person name="Mascher T."/>
            <person name="Medema M.H."/>
            <person name="Devos D.P."/>
            <person name="Kaster A.-K."/>
            <person name="Ovreas L."/>
            <person name="Rohde M."/>
            <person name="Galperin M.Y."/>
            <person name="Jogler C."/>
        </authorList>
    </citation>
    <scope>NUCLEOTIDE SEQUENCE [LARGE SCALE GENOMIC DNA]</scope>
    <source>
        <strain evidence="2 3">KOR42</strain>
    </source>
</reference>
<feature type="domain" description="Right handed beta helix" evidence="1">
    <location>
        <begin position="519"/>
        <end position="641"/>
    </location>
</feature>
<accession>A0A5C5X4P0</accession>
<protein>
    <recommendedName>
        <fullName evidence="1">Right handed beta helix domain-containing protein</fullName>
    </recommendedName>
</protein>
<dbReference type="PANTHER" id="PTHR36453">
    <property type="entry name" value="SECRETED PROTEIN-RELATED"/>
    <property type="match status" value="1"/>
</dbReference>
<evidence type="ECO:0000259" key="1">
    <source>
        <dbReference type="Pfam" id="PF13229"/>
    </source>
</evidence>
<dbReference type="PANTHER" id="PTHR36453:SF1">
    <property type="entry name" value="RIGHT HANDED BETA HELIX DOMAIN-CONTAINING PROTEIN"/>
    <property type="match status" value="1"/>
</dbReference>
<dbReference type="EMBL" id="SIHI01000001">
    <property type="protein sequence ID" value="TWT58077.1"/>
    <property type="molecule type" value="Genomic_DNA"/>
</dbReference>
<name>A0A5C5X4P0_9PLAN</name>
<dbReference type="SMART" id="SM00710">
    <property type="entry name" value="PbH1"/>
    <property type="match status" value="7"/>
</dbReference>
<dbReference type="Gene3D" id="2.160.20.10">
    <property type="entry name" value="Single-stranded right-handed beta-helix, Pectin lyase-like"/>
    <property type="match status" value="3"/>
</dbReference>
<comment type="caution">
    <text evidence="2">The sequence shown here is derived from an EMBL/GenBank/DDBJ whole genome shotgun (WGS) entry which is preliminary data.</text>
</comment>
<dbReference type="AlphaFoldDB" id="A0A5C5X4P0"/>
<keyword evidence="3" id="KW-1185">Reference proteome</keyword>
<dbReference type="InterPro" id="IPR006626">
    <property type="entry name" value="PbH1"/>
</dbReference>
<sequence length="754" mass="83897">MGVSSMRRKSGRDPSATFCPISISLAPKFGNVVFLALAFAAACCSSECAALEADFYVSPQGSDTWSGSLPAPNSNLTDGPFASLARARDAVRESRKNREKDVLVLIRDGRYQLNQTVVFSLEDSGTAGSTVTYAAYPGETPIFSSGKKITGWRKPTSPPPGLTNEAPEHVLVADVDDSFCALFDSDGLLPRARSERFIPLSGGTRNEIHFPPEQFHPWPNVEDIEVVVRPHHAWIVNILPLESIDEQRRVGRTSVSATYAMNRLHFLKDTESCWIENTLFELDSPGEWVLNKAEGKLYLWPRNTSAVFAPQLTELIRIEGEIDVAAPQDIPVQNLCFKGLTFIHGDRYQLSNADAGLQHDWELHDKDNALIRLRGTENCRVEQCRFAHSGSGAIRIDLHGQNNTVSDNLIENMGGTGVLLCGYGPGKKDVNRNNLIQNNHIHHCGRIYSHSPGIMVWQSGSNRVANNLIHHTPYTGIIISGCMADFFRRNGRELSRTIRHNELDLLPRNPTRNDVLGYLHTNDNVIEYNEIHHAMELLGDGNGIYIRGAGSGNIIRHNYIHHLVAPMQMQAAIRTDGGQTDTHIFGNLIYRCATQGIILKLNNKCENNIVAEILAPPRGYYLSLREGPMTGATIQRNIFYSKSEPCTFIDELPPGRRNNTEDRRGRLLAKSHQAATDFNIYYCVENNELGTAMLANQKRDGVDIHSLAEDPLFVDPENGDFRLAPDSPALRLGFEQTDWSKVGLEKTSHQYANQ</sequence>
<evidence type="ECO:0000313" key="3">
    <source>
        <dbReference type="Proteomes" id="UP000317243"/>
    </source>
</evidence>